<comment type="caution">
    <text evidence="2">The sequence shown here is derived from an EMBL/GenBank/DDBJ whole genome shotgun (WGS) entry which is preliminary data.</text>
</comment>
<dbReference type="Proteomes" id="UP001600888">
    <property type="component" value="Unassembled WGS sequence"/>
</dbReference>
<reference evidence="2 3" key="1">
    <citation type="submission" date="2024-03" db="EMBL/GenBank/DDBJ databases">
        <title>A high-quality draft genome sequence of Diaporthe vaccinii, a causative agent of upright dieback and viscid rot disease in cranberry plants.</title>
        <authorList>
            <person name="Sarrasin M."/>
            <person name="Lang B.F."/>
            <person name="Burger G."/>
        </authorList>
    </citation>
    <scope>NUCLEOTIDE SEQUENCE [LARGE SCALE GENOMIC DNA]</scope>
    <source>
        <strain evidence="2 3">IS7</strain>
    </source>
</reference>
<proteinExistence type="predicted"/>
<feature type="transmembrane region" description="Helical" evidence="1">
    <location>
        <begin position="43"/>
        <end position="67"/>
    </location>
</feature>
<evidence type="ECO:0000256" key="1">
    <source>
        <dbReference type="SAM" id="Phobius"/>
    </source>
</evidence>
<protein>
    <submittedName>
        <fullName evidence="2">Uncharacterized protein</fullName>
    </submittedName>
</protein>
<dbReference type="InterPro" id="IPR021840">
    <property type="entry name" value="DUF3433"/>
</dbReference>
<accession>A0ABR4EFM2</accession>
<keyword evidence="1" id="KW-1133">Transmembrane helix</keyword>
<evidence type="ECO:0000313" key="3">
    <source>
        <dbReference type="Proteomes" id="UP001600888"/>
    </source>
</evidence>
<keyword evidence="1" id="KW-0472">Membrane</keyword>
<organism evidence="2 3">
    <name type="scientific">Diaporthe vaccinii</name>
    <dbReference type="NCBI Taxonomy" id="105482"/>
    <lineage>
        <taxon>Eukaryota</taxon>
        <taxon>Fungi</taxon>
        <taxon>Dikarya</taxon>
        <taxon>Ascomycota</taxon>
        <taxon>Pezizomycotina</taxon>
        <taxon>Sordariomycetes</taxon>
        <taxon>Sordariomycetidae</taxon>
        <taxon>Diaporthales</taxon>
        <taxon>Diaporthaceae</taxon>
        <taxon>Diaporthe</taxon>
        <taxon>Diaporthe eres species complex</taxon>
    </lineage>
</organism>
<dbReference type="EMBL" id="JBAWTH010000059">
    <property type="protein sequence ID" value="KAL2281187.1"/>
    <property type="molecule type" value="Genomic_DNA"/>
</dbReference>
<name>A0ABR4EFM2_9PEZI</name>
<evidence type="ECO:0000313" key="2">
    <source>
        <dbReference type="EMBL" id="KAL2281187.1"/>
    </source>
</evidence>
<sequence>MSSAASTVFTYAGVQVANAFLLAETTEALQGEISTSTTRLRVSPLASLAMVSGMLVVAVGAMVLVLIRAHDVIMHKVGSIGGMAKTLRDSPGLNVLLRGCGQKKMEHIEKVLYTFTFQSTTLSTQTSSTSISIARREGTVKENSSELSLVGTIAWWRPIPLRPLIFTLVSLSPLVTIATLEVLQHLSRRANGITSISNPDTLLVTFGTRFVPSMLFMTIATLYESVEFNVAVLAPFARLKTGKAKENKPGPCPVTVCRVDRFDPTWSDSVNDDGGAAISLTNFEVLNLSYPSWTNSELAFPELQLSTKDLAQIKATSEPSVTVQVPAVRGELQCSLHFELEIIIWDSNITYGGFSSPSVVQMYQNPNYEVDGFFSLLLHPSNKVYPEELLGPDNRGRLLDVIQGLYRRYMAQVANTKMRVPVAANTAPETYTATWINTNRGVLRQDWRSKLALQILLAVMFACGVASYLLIDTEKHLHTQQPHTQYLIYISIRCIDMIRALFSTRESLNPTGFSFHSTFPLEHFYQRSITIPLPTTHFLDIAIHYKHIVGVSGIGLSRMSALECLSLNVYVNRLYEWDDIHETGENLLKAIGNAAKNCPNLRYIRIKMGATGPVDASIAGLSCPGDIVRERKPRCRKLQPVFKPLDTETDKLLRPQSMWNGREKRAQYVEETLDELVYYKPLWMG</sequence>
<keyword evidence="3" id="KW-1185">Reference proteome</keyword>
<gene>
    <name evidence="2" type="ORF">FJTKL_11834</name>
</gene>
<dbReference type="Pfam" id="PF11915">
    <property type="entry name" value="DUF3433"/>
    <property type="match status" value="1"/>
</dbReference>
<keyword evidence="1" id="KW-0812">Transmembrane</keyword>